<dbReference type="PROSITE" id="PS01183">
    <property type="entry name" value="UBIE_1"/>
    <property type="match status" value="1"/>
</dbReference>
<evidence type="ECO:0000256" key="3">
    <source>
        <dbReference type="ARBA" id="ARBA00022691"/>
    </source>
</evidence>
<proteinExistence type="inferred from homology"/>
<gene>
    <name evidence="4" type="primary">menG</name>
    <name evidence="5" type="ORF">A6M21_06115</name>
</gene>
<dbReference type="Gene3D" id="3.40.50.150">
    <property type="entry name" value="Vaccinia Virus protein VP39"/>
    <property type="match status" value="1"/>
</dbReference>
<organism evidence="5 6">
    <name type="scientific">Desulfotomaculum copahuensis</name>
    <dbReference type="NCBI Taxonomy" id="1838280"/>
    <lineage>
        <taxon>Bacteria</taxon>
        <taxon>Bacillati</taxon>
        <taxon>Bacillota</taxon>
        <taxon>Clostridia</taxon>
        <taxon>Eubacteriales</taxon>
        <taxon>Desulfotomaculaceae</taxon>
        <taxon>Desulfotomaculum</taxon>
    </lineage>
</organism>
<dbReference type="EC" id="2.1.1.163" evidence="4"/>
<keyword evidence="4" id="KW-0474">Menaquinone biosynthesis</keyword>
<comment type="catalytic activity">
    <reaction evidence="4">
        <text>a 2-demethylmenaquinol + S-adenosyl-L-methionine = a menaquinol + S-adenosyl-L-homocysteine + H(+)</text>
        <dbReference type="Rhea" id="RHEA:42640"/>
        <dbReference type="Rhea" id="RHEA-COMP:9539"/>
        <dbReference type="Rhea" id="RHEA-COMP:9563"/>
        <dbReference type="ChEBI" id="CHEBI:15378"/>
        <dbReference type="ChEBI" id="CHEBI:18151"/>
        <dbReference type="ChEBI" id="CHEBI:55437"/>
        <dbReference type="ChEBI" id="CHEBI:57856"/>
        <dbReference type="ChEBI" id="CHEBI:59789"/>
        <dbReference type="EC" id="2.1.1.163"/>
    </reaction>
</comment>
<feature type="binding site" evidence="4">
    <location>
        <position position="64"/>
    </location>
    <ligand>
        <name>S-adenosyl-L-methionine</name>
        <dbReference type="ChEBI" id="CHEBI:59789"/>
    </ligand>
</feature>
<feature type="binding site" evidence="4">
    <location>
        <begin position="113"/>
        <end position="114"/>
    </location>
    <ligand>
        <name>S-adenosyl-L-methionine</name>
        <dbReference type="ChEBI" id="CHEBI:59789"/>
    </ligand>
</feature>
<keyword evidence="3 4" id="KW-0949">S-adenosyl-L-methionine</keyword>
<dbReference type="Proteomes" id="UP000078532">
    <property type="component" value="Unassembled WGS sequence"/>
</dbReference>
<evidence type="ECO:0000256" key="2">
    <source>
        <dbReference type="ARBA" id="ARBA00022679"/>
    </source>
</evidence>
<dbReference type="Pfam" id="PF01209">
    <property type="entry name" value="Ubie_methyltran"/>
    <property type="match status" value="1"/>
</dbReference>
<dbReference type="NCBIfam" id="NF001244">
    <property type="entry name" value="PRK00216.1-5"/>
    <property type="match status" value="1"/>
</dbReference>
<feature type="binding site" evidence="4">
    <location>
        <position position="85"/>
    </location>
    <ligand>
        <name>S-adenosyl-L-methionine</name>
        <dbReference type="ChEBI" id="CHEBI:59789"/>
    </ligand>
</feature>
<dbReference type="InterPro" id="IPR004033">
    <property type="entry name" value="UbiE/COQ5_MeTrFase"/>
</dbReference>
<sequence length="241" mass="26697">MVQIPARYRNKEEYVHDIFSTIARRYDLLNTTLSFNQDKYWRRFAVTCTGLQPGGRGLDVCCGTAMLTIEQARAAGPAGRITGLDFCANMLAKARENIARTPYQGNIELVQGNAMALPFADNSFDCATIGFALRNVPDIRRVIREMARVVRPGGKVVSLELSKPGAPFFKQAYYLYFNHLVPVLGRLGIGMNGPYSYLPNSLKDFPHQSKIRDLFTEQGLTGACYHELTGGIVSVHVGTVV</sequence>
<comment type="function">
    <text evidence="4">Methyltransferase required for the conversion of demethylmenaquinol (DMKH2) to menaquinol (MKH2).</text>
</comment>
<dbReference type="NCBIfam" id="NF001243">
    <property type="entry name" value="PRK00216.1-4"/>
    <property type="match status" value="1"/>
</dbReference>
<comment type="pathway">
    <text evidence="4">Quinol/quinone metabolism; menaquinone biosynthesis; menaquinol from 1,4-dihydroxy-2-naphthoate: step 2/2.</text>
</comment>
<dbReference type="AlphaFoldDB" id="A0A1B7LH99"/>
<dbReference type="CDD" id="cd02440">
    <property type="entry name" value="AdoMet_MTases"/>
    <property type="match status" value="1"/>
</dbReference>
<comment type="caution">
    <text evidence="4">Lacks conserved residue(s) required for the propagation of feature annotation.</text>
</comment>
<keyword evidence="1 4" id="KW-0489">Methyltransferase</keyword>
<dbReference type="UniPathway" id="UPA00079">
    <property type="reaction ID" value="UER00169"/>
</dbReference>
<dbReference type="PANTHER" id="PTHR43591:SF24">
    <property type="entry name" value="2-METHOXY-6-POLYPRENYL-1,4-BENZOQUINOL METHYLASE, MITOCHONDRIAL"/>
    <property type="match status" value="1"/>
</dbReference>
<evidence type="ECO:0000313" key="6">
    <source>
        <dbReference type="Proteomes" id="UP000078532"/>
    </source>
</evidence>
<dbReference type="GO" id="GO:0009234">
    <property type="term" value="P:menaquinone biosynthetic process"/>
    <property type="evidence" value="ECO:0007669"/>
    <property type="project" value="UniProtKB-UniRule"/>
</dbReference>
<evidence type="ECO:0000313" key="5">
    <source>
        <dbReference type="EMBL" id="OAT85488.1"/>
    </source>
</evidence>
<dbReference type="PROSITE" id="PS01184">
    <property type="entry name" value="UBIE_2"/>
    <property type="match status" value="1"/>
</dbReference>
<evidence type="ECO:0000256" key="1">
    <source>
        <dbReference type="ARBA" id="ARBA00022603"/>
    </source>
</evidence>
<name>A0A1B7LH99_9FIRM</name>
<keyword evidence="2 4" id="KW-0808">Transferase</keyword>
<accession>A0A1B7LH99</accession>
<dbReference type="OrthoDB" id="9808140at2"/>
<dbReference type="HAMAP" id="MF_01813">
    <property type="entry name" value="MenG_UbiE_methyltr"/>
    <property type="match status" value="1"/>
</dbReference>
<dbReference type="InterPro" id="IPR023576">
    <property type="entry name" value="UbiE/COQ5_MeTrFase_CS"/>
</dbReference>
<dbReference type="InterPro" id="IPR029063">
    <property type="entry name" value="SAM-dependent_MTases_sf"/>
</dbReference>
<comment type="similarity">
    <text evidence="4">Belongs to the class I-like SAM-binding methyltransferase superfamily. MenG/UbiE family.</text>
</comment>
<protein>
    <recommendedName>
        <fullName evidence="4">Demethylmenaquinone methyltransferase</fullName>
        <ecNumber evidence="4">2.1.1.163</ecNumber>
    </recommendedName>
</protein>
<dbReference type="RefSeq" id="WP_066666835.1">
    <property type="nucleotide sequence ID" value="NZ_LYVF01000062.1"/>
</dbReference>
<reference evidence="5 6" key="1">
    <citation type="submission" date="2016-04" db="EMBL/GenBank/DDBJ databases">
        <authorList>
            <person name="Evans L.H."/>
            <person name="Alamgir A."/>
            <person name="Owens N."/>
            <person name="Weber N.D."/>
            <person name="Virtaneva K."/>
            <person name="Barbian K."/>
            <person name="Babar A."/>
            <person name="Rosenke K."/>
        </authorList>
    </citation>
    <scope>NUCLEOTIDE SEQUENCE [LARGE SCALE GENOMIC DNA]</scope>
    <source>
        <strain evidence="5 6">LMa1</strain>
    </source>
</reference>
<comment type="caution">
    <text evidence="5">The sequence shown here is derived from an EMBL/GenBank/DDBJ whole genome shotgun (WGS) entry which is preliminary data.</text>
</comment>
<dbReference type="EMBL" id="LYVF01000062">
    <property type="protein sequence ID" value="OAT85488.1"/>
    <property type="molecule type" value="Genomic_DNA"/>
</dbReference>
<dbReference type="SUPFAM" id="SSF53335">
    <property type="entry name" value="S-adenosyl-L-methionine-dependent methyltransferases"/>
    <property type="match status" value="1"/>
</dbReference>
<dbReference type="STRING" id="1838280.A6M21_06115"/>
<dbReference type="GO" id="GO:0043770">
    <property type="term" value="F:demethylmenaquinone methyltransferase activity"/>
    <property type="evidence" value="ECO:0007669"/>
    <property type="project" value="UniProtKB-UniRule"/>
</dbReference>
<dbReference type="GO" id="GO:0032259">
    <property type="term" value="P:methylation"/>
    <property type="evidence" value="ECO:0007669"/>
    <property type="project" value="UniProtKB-KW"/>
</dbReference>
<evidence type="ECO:0000256" key="4">
    <source>
        <dbReference type="HAMAP-Rule" id="MF_01813"/>
    </source>
</evidence>
<dbReference type="PANTHER" id="PTHR43591">
    <property type="entry name" value="METHYLTRANSFERASE"/>
    <property type="match status" value="1"/>
</dbReference>
<keyword evidence="6" id="KW-1185">Reference proteome</keyword>
<dbReference type="NCBIfam" id="TIGR01934">
    <property type="entry name" value="MenG_MenH_UbiE"/>
    <property type="match status" value="1"/>
</dbReference>